<feature type="transmembrane region" description="Helical" evidence="1">
    <location>
        <begin position="30"/>
        <end position="62"/>
    </location>
</feature>
<keyword evidence="1" id="KW-0472">Membrane</keyword>
<accession>U5DBY2</accession>
<dbReference type="AlphaFoldDB" id="U5DBY2"/>
<dbReference type="EMBL" id="ASSJ01000035">
    <property type="protein sequence ID" value="ERN42038.1"/>
    <property type="molecule type" value="Genomic_DNA"/>
</dbReference>
<reference evidence="2 3" key="1">
    <citation type="submission" date="2013-05" db="EMBL/GenBank/DDBJ databases">
        <title>Draft genome sequence of Rubidibacter lacunae KORDI 51-2.</title>
        <authorList>
            <person name="Choi D.H."/>
            <person name="Noh J.H."/>
            <person name="Kwon K.-K."/>
            <person name="Lee J.-H."/>
            <person name="Ryu J.-Y."/>
        </authorList>
    </citation>
    <scope>NUCLEOTIDE SEQUENCE [LARGE SCALE GENOMIC DNA]</scope>
    <source>
        <strain evidence="2 3">KORDI 51-2</strain>
    </source>
</reference>
<keyword evidence="1" id="KW-0812">Transmembrane</keyword>
<comment type="caution">
    <text evidence="2">The sequence shown here is derived from an EMBL/GenBank/DDBJ whole genome shotgun (WGS) entry which is preliminary data.</text>
</comment>
<organism evidence="2 3">
    <name type="scientific">Rubidibacter lacunae KORDI 51-2</name>
    <dbReference type="NCBI Taxonomy" id="582515"/>
    <lineage>
        <taxon>Bacteria</taxon>
        <taxon>Bacillati</taxon>
        <taxon>Cyanobacteriota</taxon>
        <taxon>Cyanophyceae</taxon>
        <taxon>Oscillatoriophycideae</taxon>
        <taxon>Chroococcales</taxon>
        <taxon>Aphanothecaceae</taxon>
        <taxon>Rubidibacter</taxon>
    </lineage>
</organism>
<evidence type="ECO:0000313" key="3">
    <source>
        <dbReference type="Proteomes" id="UP000016960"/>
    </source>
</evidence>
<keyword evidence="3" id="KW-1185">Reference proteome</keyword>
<evidence type="ECO:0008006" key="4">
    <source>
        <dbReference type="Google" id="ProtNLM"/>
    </source>
</evidence>
<protein>
    <recommendedName>
        <fullName evidence="4">TM2 domain protein</fullName>
    </recommendedName>
</protein>
<dbReference type="STRING" id="582515.KR51_00013730"/>
<evidence type="ECO:0000313" key="2">
    <source>
        <dbReference type="EMBL" id="ERN42038.1"/>
    </source>
</evidence>
<dbReference type="RefSeq" id="WP_022605932.1">
    <property type="nucleotide sequence ID" value="NZ_ASSJ01000035.1"/>
</dbReference>
<name>U5DBY2_9CHRO</name>
<evidence type="ECO:0000256" key="1">
    <source>
        <dbReference type="SAM" id="Phobius"/>
    </source>
</evidence>
<gene>
    <name evidence="2" type="ORF">KR51_00013730</name>
</gene>
<proteinExistence type="predicted"/>
<dbReference type="eggNOG" id="ENOG5033P3W">
    <property type="taxonomic scope" value="Bacteria"/>
</dbReference>
<dbReference type="InParanoid" id="U5DBY2"/>
<dbReference type="OrthoDB" id="9792998at2"/>
<sequence>MKTLAIILNIFLPGVGTLVAGKIGIGIVQLLILAIAGGVSITGVGIIAGGPIAFLNWIWALYTVAKMK</sequence>
<dbReference type="Proteomes" id="UP000016960">
    <property type="component" value="Unassembled WGS sequence"/>
</dbReference>
<keyword evidence="1" id="KW-1133">Transmembrane helix</keyword>